<evidence type="ECO:0000256" key="6">
    <source>
        <dbReference type="HAMAP-Rule" id="MF_00277"/>
    </source>
</evidence>
<comment type="activity regulation">
    <text evidence="6">Uridylyltransferase (UTase) activity is inhibited by glutamine, while glutamine activates uridylyl-removing (UR) activity.</text>
</comment>
<evidence type="ECO:0000256" key="5">
    <source>
        <dbReference type="ARBA" id="ARBA00023268"/>
    </source>
</evidence>
<dbReference type="InterPro" id="IPR005105">
    <property type="entry name" value="GlnD_Uridyltrans_N"/>
</dbReference>
<comment type="catalytic activity">
    <reaction evidence="6">
        <text>[protein-PII]-uridylyl-L-tyrosine + H2O = [protein-PII]-L-tyrosine + UMP + H(+)</text>
        <dbReference type="Rhea" id="RHEA:48600"/>
        <dbReference type="Rhea" id="RHEA-COMP:12147"/>
        <dbReference type="Rhea" id="RHEA-COMP:12148"/>
        <dbReference type="ChEBI" id="CHEBI:15377"/>
        <dbReference type="ChEBI" id="CHEBI:15378"/>
        <dbReference type="ChEBI" id="CHEBI:46858"/>
        <dbReference type="ChEBI" id="CHEBI:57865"/>
        <dbReference type="ChEBI" id="CHEBI:90602"/>
    </reaction>
</comment>
<dbReference type="Proteomes" id="UP001243717">
    <property type="component" value="Unassembled WGS sequence"/>
</dbReference>
<dbReference type="SUPFAM" id="SSF81891">
    <property type="entry name" value="Poly A polymerase C-terminal region-like"/>
    <property type="match status" value="1"/>
</dbReference>
<dbReference type="PANTHER" id="PTHR47320:SF1">
    <property type="entry name" value="BIFUNCTIONAL URIDYLYLTRANSFERASE_URIDYLYL-REMOVING ENZYME"/>
    <property type="match status" value="1"/>
</dbReference>
<comment type="catalytic activity">
    <reaction evidence="6">
        <text>[protein-PII]-L-tyrosine + UTP = [protein-PII]-uridylyl-L-tyrosine + diphosphate</text>
        <dbReference type="Rhea" id="RHEA:13673"/>
        <dbReference type="Rhea" id="RHEA-COMP:12147"/>
        <dbReference type="Rhea" id="RHEA-COMP:12148"/>
        <dbReference type="ChEBI" id="CHEBI:33019"/>
        <dbReference type="ChEBI" id="CHEBI:46398"/>
        <dbReference type="ChEBI" id="CHEBI:46858"/>
        <dbReference type="ChEBI" id="CHEBI:90602"/>
        <dbReference type="EC" id="2.7.7.59"/>
    </reaction>
</comment>
<dbReference type="Gene3D" id="1.10.3090.10">
    <property type="entry name" value="cca-adding enzyme, domain 2"/>
    <property type="match status" value="1"/>
</dbReference>
<dbReference type="InterPro" id="IPR010043">
    <property type="entry name" value="UTase/UR"/>
</dbReference>
<evidence type="ECO:0000313" key="9">
    <source>
        <dbReference type="Proteomes" id="UP001243717"/>
    </source>
</evidence>
<evidence type="ECO:0000259" key="7">
    <source>
        <dbReference type="PROSITE" id="PS51671"/>
    </source>
</evidence>
<dbReference type="CDD" id="cd05401">
    <property type="entry name" value="NT_GlnE_GlnD_like"/>
    <property type="match status" value="1"/>
</dbReference>
<comment type="domain">
    <text evidence="6">Has four distinct domains: an N-terminal nucleotidyltransferase (NT) domain responsible for UTase activity, a central HD domain that encodes UR activity, and two C-terminal ACT domains that seem to have a role in glutamine sensing.</text>
</comment>
<keyword evidence="3 6" id="KW-0378">Hydrolase</keyword>
<feature type="region of interest" description="Uridylyltransferase" evidence="6">
    <location>
        <begin position="1"/>
        <end position="372"/>
    </location>
</feature>
<dbReference type="Pfam" id="PF03445">
    <property type="entry name" value="DUF294"/>
    <property type="match status" value="1"/>
</dbReference>
<name>A0ABU1AJH2_9BACT</name>
<comment type="similarity">
    <text evidence="6">Belongs to the GlnD family.</text>
</comment>
<proteinExistence type="inferred from homology"/>
<dbReference type="InterPro" id="IPR045865">
    <property type="entry name" value="ACT-like_dom_sf"/>
</dbReference>
<dbReference type="CDD" id="cd04900">
    <property type="entry name" value="ACT_UUR-like_1"/>
    <property type="match status" value="1"/>
</dbReference>
<dbReference type="PROSITE" id="PS51671">
    <property type="entry name" value="ACT"/>
    <property type="match status" value="2"/>
</dbReference>
<comment type="caution">
    <text evidence="6">Lacks conserved residue(s) required for the propagation of feature annotation.</text>
</comment>
<dbReference type="PIRSF" id="PIRSF006288">
    <property type="entry name" value="PII_uridyltransf"/>
    <property type="match status" value="1"/>
</dbReference>
<dbReference type="SUPFAM" id="SSF81593">
    <property type="entry name" value="Nucleotidyltransferase substrate binding subunit/domain"/>
    <property type="match status" value="1"/>
</dbReference>
<reference evidence="8 9" key="1">
    <citation type="submission" date="2023-04" db="EMBL/GenBank/DDBJ databases">
        <title>A novel bacteria isolated from coastal sediment.</title>
        <authorList>
            <person name="Liu X.-J."/>
            <person name="Du Z.-J."/>
        </authorList>
    </citation>
    <scope>NUCLEOTIDE SEQUENCE [LARGE SCALE GENOMIC DNA]</scope>
    <source>
        <strain evidence="8 9">SDUM461004</strain>
    </source>
</reference>
<comment type="cofactor">
    <cofactor evidence="6">
        <name>Mg(2+)</name>
        <dbReference type="ChEBI" id="CHEBI:18420"/>
    </cofactor>
</comment>
<dbReference type="RefSeq" id="WP_308984793.1">
    <property type="nucleotide sequence ID" value="NZ_JARXIC010000010.1"/>
</dbReference>
<dbReference type="InterPro" id="IPR002912">
    <property type="entry name" value="ACT_dom"/>
</dbReference>
<dbReference type="GO" id="GO:0008773">
    <property type="term" value="F:[protein-PII] uridylyltransferase activity"/>
    <property type="evidence" value="ECO:0007669"/>
    <property type="project" value="UniProtKB-EC"/>
</dbReference>
<sequence length="929" mass="107918">MPIQDNPLFRRLHQHAQKRLVFDPGVSRSQQLPAYKRYMELENVMLERMHHKGESGRKVCQARAAMIDVIIENLFLAALDLYATEHGPLPCKMAILATGGYGRRELNPHSDIDIMFLYPLKAGGKEYEKFQEVVTEGILYPLWDLGLKVGHASRNAKEVIEECRKEVQSKNAILESRVICGSEPLYKSMRSRFDDFVKKENSKIYIQQRLEDELERHAKSGNTIYLQEPDIKNGVGGLRDYQNILWMAHIKYGFRSFRELVKAKLLRDDERKTMVASYDFLLRTRTELHLQNRRPTDKLDLEQQPNIAAQLNYPQKDIFARVESFMKDYYMAARTIYQTSEMLKERMALEAATGDKGRISFREALRAHQHLPIKKVEGFQLHEKVLSADNPNVFKEDPVRLIRIFRLSQQFGARLDSDLRYLITRSIPLLDHSIINNPSAAKSFCAILRSPGEVYPILMQMHEMGVLGRYLPEFGELTCMVQHEYYHRYTADAHVLRTIRHLDRVFSKHDEEYTRYEKELRKNDDPLLLYLILLLHDIGKAEGVKNHDVNGVRIAQPILTRFDIGQEQQEQILFIIRNHLEMARFWQRFDLDDPKTAASFAEFIEDPQKLRFLYVHTYCDARGTAPTLWNSYKDAMHRTLYVRTLEQFEDDAIIEQKRKDQITMLHNQLLQKNIEGISEEEIEAHFNLLPERYFINTHQDDIELHLRMVNRLLNQIQSAESMATLAPIIDWHDDIDLSMSVIDVVTWDRAGLFYKLAGALTLAGVNIVSTKAITRKDHITIDTFYVMDPDGGVVSNKKARGIFEQRLHEALIEEKELMPAINEREAQILAKTKTKDMLPAPFPPSVDVYHELSLKQTIIEVQASDRIGLLYQLSRLITKKGFDISFARIATERGVAMDTFYIKNEKPAEDSNTTALLELREELDKIVKE</sequence>
<comment type="function">
    <text evidence="6">Modifies, by uridylylation and deuridylylation, the PII regulatory proteins (GlnB and homologs), in response to the nitrogen status of the cell that GlnD senses through the glutamine level. Under low glutamine levels, catalyzes the conversion of the PII proteins and UTP to PII-UMP and PPi, while under higher glutamine levels, GlnD hydrolyzes PII-UMP to PII and UMP (deuridylylation). Thus, controls uridylylation state and activity of the PII proteins, and plays an important role in the regulation of nitrogen metabolism.</text>
</comment>
<dbReference type="HAMAP" id="MF_00277">
    <property type="entry name" value="PII_uridylyl_transf"/>
    <property type="match status" value="1"/>
</dbReference>
<dbReference type="SUPFAM" id="SSF81301">
    <property type="entry name" value="Nucleotidyltransferase"/>
    <property type="match status" value="1"/>
</dbReference>
<keyword evidence="2 6" id="KW-0548">Nucleotidyltransferase</keyword>
<feature type="domain" description="ACT" evidence="7">
    <location>
        <begin position="741"/>
        <end position="822"/>
    </location>
</feature>
<evidence type="ECO:0000313" key="8">
    <source>
        <dbReference type="EMBL" id="MDQ8194313.1"/>
    </source>
</evidence>
<dbReference type="Pfam" id="PF01966">
    <property type="entry name" value="HD"/>
    <property type="match status" value="1"/>
</dbReference>
<dbReference type="PANTHER" id="PTHR47320">
    <property type="entry name" value="BIFUNCTIONAL URIDYLYLTRANSFERASE/URIDYLYL-REMOVING ENZYME"/>
    <property type="match status" value="1"/>
</dbReference>
<dbReference type="EC" id="3.1.4.-" evidence="6"/>
<dbReference type="InterPro" id="IPR006674">
    <property type="entry name" value="HD_domain"/>
</dbReference>
<evidence type="ECO:0000256" key="1">
    <source>
        <dbReference type="ARBA" id="ARBA00022679"/>
    </source>
</evidence>
<dbReference type="Pfam" id="PF08335">
    <property type="entry name" value="GlnD_UR_UTase"/>
    <property type="match status" value="1"/>
</dbReference>
<gene>
    <name evidence="6 8" type="primary">glnD</name>
    <name evidence="8" type="ORF">QEH59_07745</name>
</gene>
<dbReference type="InterPro" id="IPR013546">
    <property type="entry name" value="PII_UdlTrfase/GS_AdlTrfase"/>
</dbReference>
<dbReference type="InterPro" id="IPR043519">
    <property type="entry name" value="NT_sf"/>
</dbReference>
<feature type="domain" description="ACT" evidence="7">
    <location>
        <begin position="858"/>
        <end position="929"/>
    </location>
</feature>
<dbReference type="SUPFAM" id="SSF55021">
    <property type="entry name" value="ACT-like"/>
    <property type="match status" value="2"/>
</dbReference>
<dbReference type="EMBL" id="JARXIC010000010">
    <property type="protein sequence ID" value="MDQ8194313.1"/>
    <property type="molecule type" value="Genomic_DNA"/>
</dbReference>
<evidence type="ECO:0000256" key="4">
    <source>
        <dbReference type="ARBA" id="ARBA00022842"/>
    </source>
</evidence>
<organism evidence="8 9">
    <name type="scientific">Thalassobacterium sedimentorum</name>
    <dbReference type="NCBI Taxonomy" id="3041258"/>
    <lineage>
        <taxon>Bacteria</taxon>
        <taxon>Pseudomonadati</taxon>
        <taxon>Verrucomicrobiota</taxon>
        <taxon>Opitutia</taxon>
        <taxon>Puniceicoccales</taxon>
        <taxon>Coraliomargaritaceae</taxon>
        <taxon>Thalassobacterium</taxon>
    </lineage>
</organism>
<dbReference type="Gene3D" id="1.20.120.330">
    <property type="entry name" value="Nucleotidyltransferases domain 2"/>
    <property type="match status" value="1"/>
</dbReference>
<keyword evidence="9" id="KW-1185">Reference proteome</keyword>
<comment type="caution">
    <text evidence="8">The sequence shown here is derived from an EMBL/GenBank/DDBJ whole genome shotgun (WGS) entry which is preliminary data.</text>
</comment>
<dbReference type="NCBIfam" id="TIGR01693">
    <property type="entry name" value="UTase_glnD"/>
    <property type="match status" value="1"/>
</dbReference>
<protein>
    <recommendedName>
        <fullName evidence="6">Bifunctional uridylyltransferase/uridylyl-removing enzyme</fullName>
        <shortName evidence="6">UTase/UR</shortName>
    </recommendedName>
    <alternativeName>
        <fullName evidence="6">Bifunctional [protein-PII] modification enzyme</fullName>
    </alternativeName>
    <alternativeName>
        <fullName evidence="6">Bifunctional nitrogen sensor protein</fullName>
    </alternativeName>
    <domain>
        <recommendedName>
            <fullName evidence="6">[Protein-PII] uridylyltransferase</fullName>
            <shortName evidence="6">PII uridylyltransferase</shortName>
            <shortName evidence="6">UTase</shortName>
            <ecNumber evidence="6">2.7.7.59</ecNumber>
        </recommendedName>
    </domain>
    <domain>
        <recommendedName>
            <fullName evidence="6">[Protein-PII]-UMP uridylyl-removing enzyme</fullName>
            <shortName evidence="6">UR</shortName>
            <ecNumber evidence="6">3.1.4.-</ecNumber>
        </recommendedName>
    </domain>
</protein>
<keyword evidence="4 6" id="KW-0460">Magnesium</keyword>
<dbReference type="EC" id="2.7.7.59" evidence="6"/>
<keyword evidence="5 6" id="KW-0511">Multifunctional enzyme</keyword>
<dbReference type="CDD" id="cd04873">
    <property type="entry name" value="ACT_UUR-ACR-like"/>
    <property type="match status" value="1"/>
</dbReference>
<accession>A0ABU1AJH2</accession>
<evidence type="ECO:0000256" key="3">
    <source>
        <dbReference type="ARBA" id="ARBA00022801"/>
    </source>
</evidence>
<keyword evidence="1 6" id="KW-0808">Transferase</keyword>
<dbReference type="Gene3D" id="3.30.460.10">
    <property type="entry name" value="Beta Polymerase, domain 2"/>
    <property type="match status" value="1"/>
</dbReference>
<evidence type="ECO:0000256" key="2">
    <source>
        <dbReference type="ARBA" id="ARBA00022695"/>
    </source>
</evidence>